<protein>
    <recommendedName>
        <fullName evidence="4 13">Tetraacyldisaccharide 4'-kinase</fullName>
        <ecNumber evidence="3 13">2.7.1.130</ecNumber>
    </recommendedName>
    <alternativeName>
        <fullName evidence="12 13">Lipid A 4'-kinase</fullName>
    </alternativeName>
</protein>
<dbReference type="EC" id="2.7.1.130" evidence="3 13"/>
<evidence type="ECO:0000256" key="5">
    <source>
        <dbReference type="ARBA" id="ARBA00022516"/>
    </source>
</evidence>
<dbReference type="InterPro" id="IPR003758">
    <property type="entry name" value="LpxK"/>
</dbReference>
<evidence type="ECO:0000256" key="1">
    <source>
        <dbReference type="ARBA" id="ARBA00002274"/>
    </source>
</evidence>
<comment type="pathway">
    <text evidence="2 13">Glycolipid biosynthesis; lipid IV(A) biosynthesis; lipid IV(A) from (3R)-3-hydroxytetradecanoyl-[acyl-carrier-protein] and UDP-N-acetyl-alpha-D-glucosamine: step 6/6.</text>
</comment>
<dbReference type="NCBIfam" id="TIGR00682">
    <property type="entry name" value="lpxK"/>
    <property type="match status" value="1"/>
</dbReference>
<evidence type="ECO:0000256" key="2">
    <source>
        <dbReference type="ARBA" id="ARBA00004870"/>
    </source>
</evidence>
<keyword evidence="10 13" id="KW-0067">ATP-binding</keyword>
<evidence type="ECO:0000256" key="14">
    <source>
        <dbReference type="SAM" id="MobiDB-lite"/>
    </source>
</evidence>
<keyword evidence="5 13" id="KW-0444">Lipid biosynthesis</keyword>
<evidence type="ECO:0000256" key="8">
    <source>
        <dbReference type="ARBA" id="ARBA00022741"/>
    </source>
</evidence>
<dbReference type="SUPFAM" id="SSF52540">
    <property type="entry name" value="P-loop containing nucleoside triphosphate hydrolases"/>
    <property type="match status" value="1"/>
</dbReference>
<evidence type="ECO:0000256" key="11">
    <source>
        <dbReference type="ARBA" id="ARBA00023098"/>
    </source>
</evidence>
<sequence>MEGDFIKINDWLLPLSWIYGAGVRLRNQMFEMGMLKSRSFDIPVISVGNITVGGSGKTPHVEYLINLLRDKVKVAVLSRGYKRKSKGYMLATADTPMSDIGDEPYQMKKKFADIYVAVDKDRCHGIDQLTANEETSDTDVILLDDAYQHRYVKPGVNILLVDYHRLIMYDKLLPAGRLREPQKGKARADIVIVSKCPAELKPMEFRVITKAMNLFPYQKLYFTTLKYSSLRPIYGGEDRKLDTLTGDTSILLLTGIASPQQMIVDLKPYTERITPLTFPDHHQYTDADIDRINAEFEAMKGNDKMIVTTEKDNARLCGMEGLSDEVKKNIYVLPVEVGFMLDQEEDFNENIIGYVRKNSRNSILAKAKDDNKSDNSDNSGNRTRTISFRNN</sequence>
<dbReference type="RefSeq" id="WP_042518957.1">
    <property type="nucleotide sequence ID" value="NZ_JXQK01000051.1"/>
</dbReference>
<dbReference type="Proteomes" id="UP000032046">
    <property type="component" value="Unassembled WGS sequence"/>
</dbReference>
<dbReference type="AlphaFoldDB" id="A0A0D0IWF4"/>
<evidence type="ECO:0000256" key="4">
    <source>
        <dbReference type="ARBA" id="ARBA00016436"/>
    </source>
</evidence>
<accession>A0A0D0IWF4</accession>
<dbReference type="STRING" id="1602171.ST44_06140"/>
<proteinExistence type="inferred from homology"/>
<dbReference type="EMBL" id="JXQK01000051">
    <property type="protein sequence ID" value="KIP62796.1"/>
    <property type="molecule type" value="Genomic_DNA"/>
</dbReference>
<dbReference type="InterPro" id="IPR027417">
    <property type="entry name" value="P-loop_NTPase"/>
</dbReference>
<evidence type="ECO:0000256" key="6">
    <source>
        <dbReference type="ARBA" id="ARBA00022556"/>
    </source>
</evidence>
<comment type="catalytic activity">
    <reaction evidence="13">
        <text>a lipid A disaccharide + ATP = a lipid IVA + ADP + H(+)</text>
        <dbReference type="Rhea" id="RHEA:67840"/>
        <dbReference type="ChEBI" id="CHEBI:15378"/>
        <dbReference type="ChEBI" id="CHEBI:30616"/>
        <dbReference type="ChEBI" id="CHEBI:176343"/>
        <dbReference type="ChEBI" id="CHEBI:176425"/>
        <dbReference type="ChEBI" id="CHEBI:456216"/>
        <dbReference type="EC" id="2.7.1.130"/>
    </reaction>
</comment>
<dbReference type="Pfam" id="PF02606">
    <property type="entry name" value="LpxK"/>
    <property type="match status" value="1"/>
</dbReference>
<evidence type="ECO:0000256" key="13">
    <source>
        <dbReference type="HAMAP-Rule" id="MF_00409"/>
    </source>
</evidence>
<feature type="compositionally biased region" description="Basic and acidic residues" evidence="14">
    <location>
        <begin position="366"/>
        <end position="375"/>
    </location>
</feature>
<feature type="compositionally biased region" description="Polar residues" evidence="14">
    <location>
        <begin position="380"/>
        <end position="391"/>
    </location>
</feature>
<comment type="function">
    <text evidence="1 13">Transfers the gamma-phosphate of ATP to the 4'-position of a tetraacyldisaccharide 1-phosphate intermediate (termed DS-1-P) to form tetraacyldisaccharide 1,4'-bis-phosphate (lipid IVA).</text>
</comment>
<dbReference type="PANTHER" id="PTHR42724">
    <property type="entry name" value="TETRAACYLDISACCHARIDE 4'-KINASE"/>
    <property type="match status" value="1"/>
</dbReference>
<evidence type="ECO:0000256" key="10">
    <source>
        <dbReference type="ARBA" id="ARBA00022840"/>
    </source>
</evidence>
<feature type="binding site" evidence="13">
    <location>
        <begin position="51"/>
        <end position="58"/>
    </location>
    <ligand>
        <name>ATP</name>
        <dbReference type="ChEBI" id="CHEBI:30616"/>
    </ligand>
</feature>
<evidence type="ECO:0000256" key="12">
    <source>
        <dbReference type="ARBA" id="ARBA00029757"/>
    </source>
</evidence>
<dbReference type="PANTHER" id="PTHR42724:SF1">
    <property type="entry name" value="TETRAACYLDISACCHARIDE 4'-KINASE, MITOCHONDRIAL-RELATED"/>
    <property type="match status" value="1"/>
</dbReference>
<dbReference type="GO" id="GO:0009029">
    <property type="term" value="F:lipid-A 4'-kinase activity"/>
    <property type="evidence" value="ECO:0007669"/>
    <property type="project" value="UniProtKB-UniRule"/>
</dbReference>
<dbReference type="GO" id="GO:0009244">
    <property type="term" value="P:lipopolysaccharide core region biosynthetic process"/>
    <property type="evidence" value="ECO:0007669"/>
    <property type="project" value="TreeGrafter"/>
</dbReference>
<keyword evidence="6 13" id="KW-0441">Lipid A biosynthesis</keyword>
<dbReference type="HAMAP" id="MF_00409">
    <property type="entry name" value="LpxK"/>
    <property type="match status" value="1"/>
</dbReference>
<evidence type="ECO:0000313" key="15">
    <source>
        <dbReference type="EMBL" id="KIP62796.1"/>
    </source>
</evidence>
<evidence type="ECO:0000256" key="3">
    <source>
        <dbReference type="ARBA" id="ARBA00012071"/>
    </source>
</evidence>
<keyword evidence="11 13" id="KW-0443">Lipid metabolism</keyword>
<feature type="region of interest" description="Disordered" evidence="14">
    <location>
        <begin position="366"/>
        <end position="391"/>
    </location>
</feature>
<keyword evidence="9 13" id="KW-0418">Kinase</keyword>
<name>A0A0D0IWF4_9BACT</name>
<gene>
    <name evidence="13" type="primary">lpxK</name>
    <name evidence="15" type="ORF">ST44_06140</name>
</gene>
<keyword evidence="16" id="KW-1185">Reference proteome</keyword>
<dbReference type="UniPathway" id="UPA00359">
    <property type="reaction ID" value="UER00482"/>
</dbReference>
<evidence type="ECO:0000256" key="7">
    <source>
        <dbReference type="ARBA" id="ARBA00022679"/>
    </source>
</evidence>
<keyword evidence="8 13" id="KW-0547">Nucleotide-binding</keyword>
<reference evidence="15 16" key="1">
    <citation type="submission" date="2015-01" db="EMBL/GenBank/DDBJ databases">
        <title>Comparative genomics of non-oral Prevotella species.</title>
        <authorList>
            <person name="Accetto T."/>
            <person name="Nograsek B."/>
            <person name="Avgustin G."/>
        </authorList>
    </citation>
    <scope>NUCLEOTIDE SEQUENCE [LARGE SCALE GENOMIC DNA]</scope>
    <source>
        <strain evidence="15 16">P5-119</strain>
    </source>
</reference>
<dbReference type="GO" id="GO:0005886">
    <property type="term" value="C:plasma membrane"/>
    <property type="evidence" value="ECO:0007669"/>
    <property type="project" value="TreeGrafter"/>
</dbReference>
<dbReference type="GO" id="GO:0005524">
    <property type="term" value="F:ATP binding"/>
    <property type="evidence" value="ECO:0007669"/>
    <property type="project" value="UniProtKB-UniRule"/>
</dbReference>
<comment type="caution">
    <text evidence="15">The sequence shown here is derived from an EMBL/GenBank/DDBJ whole genome shotgun (WGS) entry which is preliminary data.</text>
</comment>
<keyword evidence="7 13" id="KW-0808">Transferase</keyword>
<dbReference type="GO" id="GO:0009245">
    <property type="term" value="P:lipid A biosynthetic process"/>
    <property type="evidence" value="ECO:0007669"/>
    <property type="project" value="UniProtKB-UniRule"/>
</dbReference>
<evidence type="ECO:0000256" key="9">
    <source>
        <dbReference type="ARBA" id="ARBA00022777"/>
    </source>
</evidence>
<comment type="similarity">
    <text evidence="13">Belongs to the LpxK family.</text>
</comment>
<organism evidence="15 16">
    <name type="scientific">Prevotella pectinovora</name>
    <dbReference type="NCBI Taxonomy" id="1602169"/>
    <lineage>
        <taxon>Bacteria</taxon>
        <taxon>Pseudomonadati</taxon>
        <taxon>Bacteroidota</taxon>
        <taxon>Bacteroidia</taxon>
        <taxon>Bacteroidales</taxon>
        <taxon>Prevotellaceae</taxon>
        <taxon>Prevotella</taxon>
    </lineage>
</organism>
<evidence type="ECO:0000313" key="16">
    <source>
        <dbReference type="Proteomes" id="UP000032046"/>
    </source>
</evidence>